<name>A0A9X3HSQ8_9VIBR</name>
<evidence type="ECO:0000313" key="4">
    <source>
        <dbReference type="Proteomes" id="UP001155586"/>
    </source>
</evidence>
<dbReference type="SUPFAM" id="SSF53474">
    <property type="entry name" value="alpha/beta-Hydrolases"/>
    <property type="match status" value="1"/>
</dbReference>
<comment type="caution">
    <text evidence="3">The sequence shown here is derived from an EMBL/GenBank/DDBJ whole genome shotgun (WGS) entry which is preliminary data.</text>
</comment>
<feature type="signal peptide" evidence="1">
    <location>
        <begin position="1"/>
        <end position="19"/>
    </location>
</feature>
<dbReference type="Pfam" id="PF12146">
    <property type="entry name" value="Hydrolase_4"/>
    <property type="match status" value="1"/>
</dbReference>
<proteinExistence type="predicted"/>
<dbReference type="Gene3D" id="3.40.50.1820">
    <property type="entry name" value="alpha/beta hydrolase"/>
    <property type="match status" value="1"/>
</dbReference>
<feature type="chain" id="PRO_5040862657" evidence="1">
    <location>
        <begin position="20"/>
        <end position="389"/>
    </location>
</feature>
<dbReference type="RefSeq" id="WP_265688314.1">
    <property type="nucleotide sequence ID" value="NZ_JAKRRX010000088.1"/>
</dbReference>
<reference evidence="3" key="1">
    <citation type="submission" date="2022-02" db="EMBL/GenBank/DDBJ databases">
        <title>Vibrio sp. nov., a new bacterium isolated from Bohai sea, China.</title>
        <authorList>
            <person name="Yuan Y."/>
        </authorList>
    </citation>
    <scope>NUCLEOTIDE SEQUENCE</scope>
    <source>
        <strain evidence="3">DBSS07</strain>
    </source>
</reference>
<accession>A0A9X3HSQ8</accession>
<keyword evidence="4" id="KW-1185">Reference proteome</keyword>
<gene>
    <name evidence="3" type="ORF">MD483_14530</name>
</gene>
<dbReference type="Proteomes" id="UP001155586">
    <property type="component" value="Unassembled WGS sequence"/>
</dbReference>
<organism evidence="3 4">
    <name type="scientific">Vibrio paucivorans</name>
    <dbReference type="NCBI Taxonomy" id="2829489"/>
    <lineage>
        <taxon>Bacteria</taxon>
        <taxon>Pseudomonadati</taxon>
        <taxon>Pseudomonadota</taxon>
        <taxon>Gammaproteobacteria</taxon>
        <taxon>Vibrionales</taxon>
        <taxon>Vibrionaceae</taxon>
        <taxon>Vibrio</taxon>
    </lineage>
</organism>
<dbReference type="GO" id="GO:0016787">
    <property type="term" value="F:hydrolase activity"/>
    <property type="evidence" value="ECO:0007669"/>
    <property type="project" value="UniProtKB-KW"/>
</dbReference>
<keyword evidence="3" id="KW-0378">Hydrolase</keyword>
<dbReference type="InterPro" id="IPR050266">
    <property type="entry name" value="AB_hydrolase_sf"/>
</dbReference>
<dbReference type="InterPro" id="IPR029058">
    <property type="entry name" value="AB_hydrolase_fold"/>
</dbReference>
<feature type="domain" description="Serine aminopeptidase S33" evidence="2">
    <location>
        <begin position="80"/>
        <end position="217"/>
    </location>
</feature>
<evidence type="ECO:0000313" key="3">
    <source>
        <dbReference type="EMBL" id="MCW8335034.1"/>
    </source>
</evidence>
<evidence type="ECO:0000256" key="1">
    <source>
        <dbReference type="SAM" id="SignalP"/>
    </source>
</evidence>
<keyword evidence="1" id="KW-0732">Signal</keyword>
<protein>
    <submittedName>
        <fullName evidence="3">Alpha/beta fold hydrolase</fullName>
    </submittedName>
</protein>
<dbReference type="EMBL" id="JAKRRX010000088">
    <property type="protein sequence ID" value="MCW8335034.1"/>
    <property type="molecule type" value="Genomic_DNA"/>
</dbReference>
<dbReference type="PROSITE" id="PS51257">
    <property type="entry name" value="PROKAR_LIPOPROTEIN"/>
    <property type="match status" value="1"/>
</dbReference>
<dbReference type="PANTHER" id="PTHR43798">
    <property type="entry name" value="MONOACYLGLYCEROL LIPASE"/>
    <property type="match status" value="1"/>
</dbReference>
<evidence type="ECO:0000259" key="2">
    <source>
        <dbReference type="Pfam" id="PF12146"/>
    </source>
</evidence>
<dbReference type="InterPro" id="IPR022742">
    <property type="entry name" value="Hydrolase_4"/>
</dbReference>
<sequence length="389" mass="44065">MIKKFALFLPLLLTACASSDTHPLYTPSSVKVLTDYDSFEQYVQETEQQLKENRYFLTSDHAEELAANMPSEFKPKSNTEPTKGVLLIHGLGDSPYSFVDIAQSLSEQGLLVRTVLLPGHGTRPADMLDVDYEQWNALVEKQVELLKQDVDEVYLGGFSTGGNLAYSYAAQDEAIDGLMLFSPGFISNEPLAFMTPWISGIKPWLRDMNPDNFTNYTRYLMVPTNGFAQYYNSSKQATNLLHDQTFDRPVFMVLTEHDSVLDTVAIKEVFDTQFTNPNNKLVWFGSKPSEVDGDTRYIYSRNEELRISNMSHMGILYSPSNPYYGVNGSERICRNGSDMTADEISRCNAGEEVWYSAWDGRANEHIHARLTFNPWYDTMVSDLTQALDL</sequence>
<dbReference type="AlphaFoldDB" id="A0A9X3HSQ8"/>